<evidence type="ECO:0000313" key="1">
    <source>
        <dbReference type="EMBL" id="AZQ39081.1"/>
    </source>
</evidence>
<organism evidence="1 2">
    <name type="scientific">Streptomyces cyaneochromogenes</name>
    <dbReference type="NCBI Taxonomy" id="2496836"/>
    <lineage>
        <taxon>Bacteria</taxon>
        <taxon>Bacillati</taxon>
        <taxon>Actinomycetota</taxon>
        <taxon>Actinomycetes</taxon>
        <taxon>Kitasatosporales</taxon>
        <taxon>Streptomycetaceae</taxon>
        <taxon>Streptomyces</taxon>
    </lineage>
</organism>
<dbReference type="RefSeq" id="WP_126397018.1">
    <property type="nucleotide sequence ID" value="NZ_CP034539.1"/>
</dbReference>
<dbReference type="EMBL" id="CP034539">
    <property type="protein sequence ID" value="AZQ39081.1"/>
    <property type="molecule type" value="Genomic_DNA"/>
</dbReference>
<keyword evidence="2" id="KW-1185">Reference proteome</keyword>
<dbReference type="AlphaFoldDB" id="A0A3Q9EYP7"/>
<name>A0A3Q9EYP7_9ACTN</name>
<dbReference type="Proteomes" id="UP000280298">
    <property type="component" value="Chromosome"/>
</dbReference>
<dbReference type="OrthoDB" id="3577809at2"/>
<evidence type="ECO:0000313" key="2">
    <source>
        <dbReference type="Proteomes" id="UP000280298"/>
    </source>
</evidence>
<accession>A0A3Q9EYP7</accession>
<protein>
    <submittedName>
        <fullName evidence="1">Uncharacterized protein</fullName>
    </submittedName>
</protein>
<dbReference type="KEGG" id="scya:EJ357_41295"/>
<reference evidence="1 2" key="1">
    <citation type="journal article" date="2019" name="Int. J. Syst. Evol. Microbiol.">
        <title>Streptomyces cyaneochromogenes sp. nov., a blue pigment-producing actinomycete from manganese-contaminated soil.</title>
        <authorList>
            <person name="Tang X."/>
            <person name="Zhao J."/>
            <person name="Li K."/>
            <person name="Chen Z."/>
            <person name="Sun Y."/>
            <person name="Gao J."/>
        </authorList>
    </citation>
    <scope>NUCLEOTIDE SEQUENCE [LARGE SCALE GENOMIC DNA]</scope>
    <source>
        <strain evidence="1 2">MK-45</strain>
    </source>
</reference>
<gene>
    <name evidence="1" type="ORF">EJ357_41295</name>
</gene>
<proteinExistence type="predicted"/>
<sequence length="139" mass="15409">MKLRFLGKNSQGGECPTLYATDRDTYLVQGWKIFANDLLMQLTIREGETAVEVPTELFEHLTKDGLPSGEFKRLEDPLMVLTPGGTYVVQGQEVTDTEALAQMDIPDYETVVEVPKAAITALLEEPRGADLQRRAQPAV</sequence>